<sequence>MSTLCSLSGLITGELIVETFAVPINSIDIHLCPVEFVILGERIIIEITETVMYVATLLSLFTTPPFDLPNSLCWGANILVDNKGCITMFGLVKQNKLDKTIGVLLDIDFTIISIKIGKTKKKGYKIVKVAKIVIDTSIYEVVSMEIVTNLPNMQTPYPNDN</sequence>
<dbReference type="Gramene" id="MELO3C033367.2.1">
    <property type="protein sequence ID" value="MELO3C033367.2.1"/>
    <property type="gene ID" value="MELO3C033367.2"/>
</dbReference>
<protein>
    <submittedName>
        <fullName evidence="1">Uncharacterized protein</fullName>
    </submittedName>
</protein>
<name>A0A9I9EGC5_CUCME</name>
<reference evidence="1" key="1">
    <citation type="submission" date="2023-03" db="UniProtKB">
        <authorList>
            <consortium name="EnsemblPlants"/>
        </authorList>
    </citation>
    <scope>IDENTIFICATION</scope>
</reference>
<organism evidence="1">
    <name type="scientific">Cucumis melo</name>
    <name type="common">Muskmelon</name>
    <dbReference type="NCBI Taxonomy" id="3656"/>
    <lineage>
        <taxon>Eukaryota</taxon>
        <taxon>Viridiplantae</taxon>
        <taxon>Streptophyta</taxon>
        <taxon>Embryophyta</taxon>
        <taxon>Tracheophyta</taxon>
        <taxon>Spermatophyta</taxon>
        <taxon>Magnoliopsida</taxon>
        <taxon>eudicotyledons</taxon>
        <taxon>Gunneridae</taxon>
        <taxon>Pentapetalae</taxon>
        <taxon>rosids</taxon>
        <taxon>fabids</taxon>
        <taxon>Cucurbitales</taxon>
        <taxon>Cucurbitaceae</taxon>
        <taxon>Benincaseae</taxon>
        <taxon>Cucumis</taxon>
    </lineage>
</organism>
<evidence type="ECO:0000313" key="1">
    <source>
        <dbReference type="EnsemblPlants" id="MELO3C033367.2.1"/>
    </source>
</evidence>
<proteinExistence type="predicted"/>
<dbReference type="AlphaFoldDB" id="A0A9I9EGC5"/>
<dbReference type="EnsemblPlants" id="MELO3C033367.2.1">
    <property type="protein sequence ID" value="MELO3C033367.2.1"/>
    <property type="gene ID" value="MELO3C033367.2"/>
</dbReference>
<accession>A0A9I9EGC5</accession>